<dbReference type="EMBL" id="CP046640">
    <property type="protein sequence ID" value="QTL97241.1"/>
    <property type="molecule type" value="Genomic_DNA"/>
</dbReference>
<dbReference type="AlphaFoldDB" id="A0A8A7K759"/>
<dbReference type="KEGG" id="ifn:GM661_04230"/>
<organism evidence="1 2">
    <name type="scientific">Iocasia fonsfrigidae</name>
    <dbReference type="NCBI Taxonomy" id="2682810"/>
    <lineage>
        <taxon>Bacteria</taxon>
        <taxon>Bacillati</taxon>
        <taxon>Bacillota</taxon>
        <taxon>Clostridia</taxon>
        <taxon>Halanaerobiales</taxon>
        <taxon>Halanaerobiaceae</taxon>
        <taxon>Iocasia</taxon>
    </lineage>
</organism>
<gene>
    <name evidence="1" type="ORF">GM661_04230</name>
</gene>
<evidence type="ECO:0000313" key="2">
    <source>
        <dbReference type="Proteomes" id="UP000665020"/>
    </source>
</evidence>
<proteinExistence type="predicted"/>
<evidence type="ECO:0000313" key="1">
    <source>
        <dbReference type="EMBL" id="QTL97241.1"/>
    </source>
</evidence>
<dbReference type="RefSeq" id="WP_164522136.1">
    <property type="nucleotide sequence ID" value="NZ_CP046640.1"/>
</dbReference>
<reference evidence="1" key="1">
    <citation type="submission" date="2019-12" db="EMBL/GenBank/DDBJ databases">
        <authorList>
            <person name="zhang j."/>
            <person name="sun C.M."/>
        </authorList>
    </citation>
    <scope>NUCLEOTIDE SEQUENCE</scope>
    <source>
        <strain evidence="1">NS-1</strain>
    </source>
</reference>
<protein>
    <submittedName>
        <fullName evidence="1">Uncharacterized protein</fullName>
    </submittedName>
</protein>
<keyword evidence="2" id="KW-1185">Reference proteome</keyword>
<name>A0A8A7K759_9FIRM</name>
<accession>A0A8A7K759</accession>
<sequence length="47" mass="5269">MFKEPQTPTDKVLTGMLIICVFILTLTDKDIEAFILGVSIGLRVIFK</sequence>
<dbReference type="Proteomes" id="UP000665020">
    <property type="component" value="Chromosome"/>
</dbReference>